<feature type="binding site" evidence="5 7">
    <location>
        <position position="313"/>
    </location>
    <ligand>
        <name>substrate</name>
    </ligand>
</feature>
<dbReference type="InterPro" id="IPR029066">
    <property type="entry name" value="PLP-binding_barrel"/>
</dbReference>
<dbReference type="SUPFAM" id="SSF50621">
    <property type="entry name" value="Alanine racemase C-terminal domain-like"/>
    <property type="match status" value="1"/>
</dbReference>
<dbReference type="Gene3D" id="2.40.37.10">
    <property type="entry name" value="Lyase, Ornithine Decarboxylase, Chain A, domain 1"/>
    <property type="match status" value="1"/>
</dbReference>
<dbReference type="PATRIC" id="fig|85874.4.peg.500"/>
<dbReference type="InterPro" id="IPR011079">
    <property type="entry name" value="Ala_racemase_C"/>
</dbReference>
<dbReference type="PANTHER" id="PTHR30511:SF0">
    <property type="entry name" value="ALANINE RACEMASE, CATABOLIC-RELATED"/>
    <property type="match status" value="1"/>
</dbReference>
<dbReference type="EMBL" id="LGFO01000141">
    <property type="protein sequence ID" value="KUK36205.1"/>
    <property type="molecule type" value="Genomic_DNA"/>
</dbReference>
<dbReference type="NCBIfam" id="TIGR00492">
    <property type="entry name" value="alr"/>
    <property type="match status" value="1"/>
</dbReference>
<dbReference type="SUPFAM" id="SSF51419">
    <property type="entry name" value="PLP-binding barrel"/>
    <property type="match status" value="1"/>
</dbReference>
<evidence type="ECO:0000256" key="5">
    <source>
        <dbReference type="HAMAP-Rule" id="MF_01201"/>
    </source>
</evidence>
<evidence type="ECO:0000256" key="6">
    <source>
        <dbReference type="PIRSR" id="PIRSR600821-50"/>
    </source>
</evidence>
<dbReference type="FunFam" id="2.40.37.10:FF:000006">
    <property type="entry name" value="Alanine racemase"/>
    <property type="match status" value="1"/>
</dbReference>
<feature type="domain" description="Alanine racemase C-terminal" evidence="8">
    <location>
        <begin position="244"/>
        <end position="372"/>
    </location>
</feature>
<keyword evidence="4 5" id="KW-0413">Isomerase</keyword>
<dbReference type="AlphaFoldDB" id="A0A124FK62"/>
<protein>
    <recommendedName>
        <fullName evidence="5">Alanine racemase</fullName>
        <ecNumber evidence="5">5.1.1.1</ecNumber>
    </recommendedName>
</protein>
<dbReference type="GO" id="GO:0008784">
    <property type="term" value="F:alanine racemase activity"/>
    <property type="evidence" value="ECO:0007669"/>
    <property type="project" value="UniProtKB-UniRule"/>
</dbReference>
<feature type="active site" description="Proton acceptor; specific for L-alanine" evidence="5">
    <location>
        <position position="265"/>
    </location>
</feature>
<feature type="active site" description="Proton acceptor; specific for D-alanine" evidence="5">
    <location>
        <position position="36"/>
    </location>
</feature>
<evidence type="ECO:0000256" key="4">
    <source>
        <dbReference type="ARBA" id="ARBA00023235"/>
    </source>
</evidence>
<dbReference type="Pfam" id="PF01168">
    <property type="entry name" value="Ala_racemase_N"/>
    <property type="match status" value="1"/>
</dbReference>
<dbReference type="InterPro" id="IPR009006">
    <property type="entry name" value="Ala_racemase/Decarboxylase_C"/>
</dbReference>
<evidence type="ECO:0000256" key="1">
    <source>
        <dbReference type="ARBA" id="ARBA00000316"/>
    </source>
</evidence>
<comment type="cofactor">
    <cofactor evidence="2 5 6">
        <name>pyridoxal 5'-phosphate</name>
        <dbReference type="ChEBI" id="CHEBI:597326"/>
    </cofactor>
</comment>
<evidence type="ECO:0000313" key="10">
    <source>
        <dbReference type="Proteomes" id="UP000053326"/>
    </source>
</evidence>
<dbReference type="GO" id="GO:0009252">
    <property type="term" value="P:peptidoglycan biosynthetic process"/>
    <property type="evidence" value="ECO:0007669"/>
    <property type="project" value="TreeGrafter"/>
</dbReference>
<dbReference type="FunFam" id="3.20.20.10:FF:000002">
    <property type="entry name" value="Alanine racemase"/>
    <property type="match status" value="1"/>
</dbReference>
<dbReference type="CDD" id="cd00430">
    <property type="entry name" value="PLPDE_III_AR"/>
    <property type="match status" value="1"/>
</dbReference>
<dbReference type="HAMAP" id="MF_01201">
    <property type="entry name" value="Ala_racemase"/>
    <property type="match status" value="1"/>
</dbReference>
<dbReference type="InterPro" id="IPR001608">
    <property type="entry name" value="Ala_racemase_N"/>
</dbReference>
<dbReference type="InterPro" id="IPR020622">
    <property type="entry name" value="Ala_racemase_pyridoxalP-BS"/>
</dbReference>
<comment type="caution">
    <text evidence="9">The sequence shown here is derived from an EMBL/GenBank/DDBJ whole genome shotgun (WGS) entry which is preliminary data.</text>
</comment>
<accession>A0A124FK62</accession>
<dbReference type="SMART" id="SM01005">
    <property type="entry name" value="Ala_racemase_C"/>
    <property type="match status" value="1"/>
</dbReference>
<dbReference type="InterPro" id="IPR000821">
    <property type="entry name" value="Ala_racemase"/>
</dbReference>
<dbReference type="GO" id="GO:0030170">
    <property type="term" value="F:pyridoxal phosphate binding"/>
    <property type="evidence" value="ECO:0007669"/>
    <property type="project" value="UniProtKB-UniRule"/>
</dbReference>
<dbReference type="EC" id="5.1.1.1" evidence="5"/>
<dbReference type="GO" id="GO:0030632">
    <property type="term" value="P:D-alanine biosynthetic process"/>
    <property type="evidence" value="ECO:0007669"/>
    <property type="project" value="UniProtKB-UniRule"/>
</dbReference>
<dbReference type="UniPathway" id="UPA00042">
    <property type="reaction ID" value="UER00497"/>
</dbReference>
<dbReference type="PANTHER" id="PTHR30511">
    <property type="entry name" value="ALANINE RACEMASE"/>
    <property type="match status" value="1"/>
</dbReference>
<evidence type="ECO:0000313" key="9">
    <source>
        <dbReference type="EMBL" id="KUK36205.1"/>
    </source>
</evidence>
<organism evidence="9 10">
    <name type="scientific">Thermacetogenium phaeum</name>
    <dbReference type="NCBI Taxonomy" id="85874"/>
    <lineage>
        <taxon>Bacteria</taxon>
        <taxon>Bacillati</taxon>
        <taxon>Bacillota</taxon>
        <taxon>Clostridia</taxon>
        <taxon>Thermoanaerobacterales</taxon>
        <taxon>Thermoanaerobacteraceae</taxon>
        <taxon>Thermacetogenium</taxon>
    </lineage>
</organism>
<feature type="modified residue" description="N6-(pyridoxal phosphate)lysine" evidence="5 6">
    <location>
        <position position="36"/>
    </location>
</feature>
<gene>
    <name evidence="9" type="ORF">XD66_1085</name>
</gene>
<comment type="catalytic activity">
    <reaction evidence="1 5">
        <text>L-alanine = D-alanine</text>
        <dbReference type="Rhea" id="RHEA:20249"/>
        <dbReference type="ChEBI" id="CHEBI:57416"/>
        <dbReference type="ChEBI" id="CHEBI:57972"/>
        <dbReference type="EC" id="5.1.1.1"/>
    </reaction>
</comment>
<feature type="binding site" evidence="5 7">
    <location>
        <position position="134"/>
    </location>
    <ligand>
        <name>substrate</name>
    </ligand>
</feature>
<comment type="pathway">
    <text evidence="5">Amino-acid biosynthesis; D-alanine biosynthesis; D-alanine from L-alanine: step 1/1.</text>
</comment>
<comment type="function">
    <text evidence="5">Catalyzes the interconversion of L-alanine and D-alanine. May also act on other amino acids.</text>
</comment>
<reference evidence="10" key="1">
    <citation type="journal article" date="2015" name="MBio">
        <title>Genome-Resolved Metagenomic Analysis Reveals Roles for Candidate Phyla and Other Microbial Community Members in Biogeochemical Transformations in Oil Reservoirs.</title>
        <authorList>
            <person name="Hu P."/>
            <person name="Tom L."/>
            <person name="Singh A."/>
            <person name="Thomas B.C."/>
            <person name="Baker B.J."/>
            <person name="Piceno Y.M."/>
            <person name="Andersen G.L."/>
            <person name="Banfield J.F."/>
        </authorList>
    </citation>
    <scope>NUCLEOTIDE SEQUENCE [LARGE SCALE GENOMIC DNA]</scope>
</reference>
<dbReference type="Gene3D" id="3.20.20.10">
    <property type="entry name" value="Alanine racemase"/>
    <property type="match status" value="1"/>
</dbReference>
<name>A0A124FK62_9THEO</name>
<evidence type="ECO:0000256" key="2">
    <source>
        <dbReference type="ARBA" id="ARBA00001933"/>
    </source>
</evidence>
<dbReference type="Pfam" id="PF00842">
    <property type="entry name" value="Ala_racemase_C"/>
    <property type="match status" value="1"/>
</dbReference>
<dbReference type="GO" id="GO:0005829">
    <property type="term" value="C:cytosol"/>
    <property type="evidence" value="ECO:0007669"/>
    <property type="project" value="TreeGrafter"/>
</dbReference>
<dbReference type="Proteomes" id="UP000053326">
    <property type="component" value="Unassembled WGS sequence"/>
</dbReference>
<proteinExistence type="inferred from homology"/>
<keyword evidence="3 5" id="KW-0663">Pyridoxal phosphate</keyword>
<sequence>MKRPAWIEIDLSVLCSNVRELRRITNPRADVMAVVKANGYGHGLEEVSRAALKSGASWLGVALLQEALALREKGITAPILVLGYTPREYAEDVVRNDVSQTVTAWEDAVALAAAARRLRKRAKVHIKIDTGMGRLGFYPNRDTLEVICRLARLPGLEVEGIYTHFATADEEDKSYTEEQFARFQHLLKELAARQLFIRWKHCANSAALIDLPFTHLDLVRPGIAIYGYYPSSHVRHDLISLKPVMSLKARLAFVKEVPAGSRISYGGTFITRQRTRIATVPLGYGDGYSRLLSGKSEVLVKGVRAPVVGRICMDQLMVDVGHIPDVKQGDEVVLLGRQGEEEITAEELAKKLDTITYEVLCMLSVRLPRIYLNGSDSCCRC</sequence>
<evidence type="ECO:0000256" key="3">
    <source>
        <dbReference type="ARBA" id="ARBA00022898"/>
    </source>
</evidence>
<comment type="similarity">
    <text evidence="5">Belongs to the alanine racemase family.</text>
</comment>
<evidence type="ECO:0000259" key="8">
    <source>
        <dbReference type="SMART" id="SM01005"/>
    </source>
</evidence>
<dbReference type="PRINTS" id="PR00992">
    <property type="entry name" value="ALARACEMASE"/>
</dbReference>
<dbReference type="PROSITE" id="PS00395">
    <property type="entry name" value="ALANINE_RACEMASE"/>
    <property type="match status" value="1"/>
</dbReference>
<evidence type="ECO:0000256" key="7">
    <source>
        <dbReference type="PIRSR" id="PIRSR600821-52"/>
    </source>
</evidence>
<dbReference type="OMA" id="WEILCGF"/>